<feature type="compositionally biased region" description="Gly residues" evidence="2">
    <location>
        <begin position="428"/>
        <end position="438"/>
    </location>
</feature>
<dbReference type="GO" id="GO:0003700">
    <property type="term" value="F:DNA-binding transcription factor activity"/>
    <property type="evidence" value="ECO:0007669"/>
    <property type="project" value="InterPro"/>
</dbReference>
<gene>
    <name evidence="4" type="ORF">SacazDRAFT_00922</name>
</gene>
<accession>H8GDM4</accession>
<dbReference type="InterPro" id="IPR043129">
    <property type="entry name" value="ATPase_NBD"/>
</dbReference>
<evidence type="ECO:0000313" key="4">
    <source>
        <dbReference type="EMBL" id="EHY87869.1"/>
    </source>
</evidence>
<dbReference type="AlphaFoldDB" id="H8GDM4"/>
<evidence type="ECO:0000259" key="3">
    <source>
        <dbReference type="Pfam" id="PF12802"/>
    </source>
</evidence>
<reference evidence="4 5" key="1">
    <citation type="journal article" date="2012" name="Stand. Genomic Sci.">
        <title>Genome sequence of the soil bacterium Saccharomonospora azurea type strain (NA-128(T)).</title>
        <authorList>
            <person name="Klenk H.P."/>
            <person name="Held B."/>
            <person name="Lucas S."/>
            <person name="Lapidus A."/>
            <person name="Copeland A."/>
            <person name="Hammon N."/>
            <person name="Pitluck S."/>
            <person name="Goodwin L.A."/>
            <person name="Han C."/>
            <person name="Tapia R."/>
            <person name="Brambilla E.M."/>
            <person name="Potter G."/>
            <person name="Land M."/>
            <person name="Ivanova N."/>
            <person name="Rohde M."/>
            <person name="Goker M."/>
            <person name="Detter J.C."/>
            <person name="Kyrpides N.C."/>
            <person name="Woyke T."/>
        </authorList>
    </citation>
    <scope>NUCLEOTIDE SEQUENCE [LARGE SCALE GENOMIC DNA]</scope>
    <source>
        <strain evidence="4 5">NA-128</strain>
    </source>
</reference>
<dbReference type="SUPFAM" id="SSF53067">
    <property type="entry name" value="Actin-like ATPase domain"/>
    <property type="match status" value="1"/>
</dbReference>
<sequence length="438" mass="45668">MVKYLVQRVNEYDGPVSDSGPAGQHTVRRHNSTLVLDAIASTPGVSRAGIAARTGLTKATVSTLVDRLVAASLVREHGREHRSGPGRRGTSLSLSPDGPCGLGVEIGVDYLATCLIGLTGEVRGERVRRTDNRGRTPSRILSRVSDELEQELARAERERGTVAGVGVAVPGLVDTGSGRVTVAPNLGWEDVDLAAELRAHVPALPGRLVVGNEANLAAVAEWEALRRETGPAPTSFVHVSGEIGIGAGIVLDGTLFDGVHGFGGELGHFPVQPRGPRCSCGARGCLERLAGKDALLDRARADDVDALVALLDDGERTARAAVRAAGRTLGSTLSAVVNLLDVPTIVLGGIYARLHPWLSEPLSAELAERIVGSARRDVEVRRSVLGADAAVRGAAAAALRTVLDDPDAYVLRDRQAEERTTSSVGSRIDGGSGSSPAS</sequence>
<dbReference type="Gene3D" id="1.10.10.10">
    <property type="entry name" value="Winged helix-like DNA-binding domain superfamily/Winged helix DNA-binding domain"/>
    <property type="match status" value="1"/>
</dbReference>
<dbReference type="HOGENOM" id="CLU_036604_13_2_11"/>
<evidence type="ECO:0000256" key="2">
    <source>
        <dbReference type="SAM" id="MobiDB-lite"/>
    </source>
</evidence>
<protein>
    <submittedName>
        <fullName evidence="4">Transcriptional regulator/sugar kinase</fullName>
    </submittedName>
</protein>
<comment type="similarity">
    <text evidence="1">Belongs to the ROK (NagC/XylR) family.</text>
</comment>
<dbReference type="PANTHER" id="PTHR18964">
    <property type="entry name" value="ROK (REPRESSOR, ORF, KINASE) FAMILY"/>
    <property type="match status" value="1"/>
</dbReference>
<proteinExistence type="inferred from homology"/>
<evidence type="ECO:0000313" key="5">
    <source>
        <dbReference type="Proteomes" id="UP000004705"/>
    </source>
</evidence>
<evidence type="ECO:0000256" key="1">
    <source>
        <dbReference type="ARBA" id="ARBA00006479"/>
    </source>
</evidence>
<keyword evidence="4" id="KW-0418">Kinase</keyword>
<dbReference type="Pfam" id="PF12802">
    <property type="entry name" value="MarR_2"/>
    <property type="match status" value="1"/>
</dbReference>
<keyword evidence="5" id="KW-1185">Reference proteome</keyword>
<dbReference type="InterPro" id="IPR036388">
    <property type="entry name" value="WH-like_DNA-bd_sf"/>
</dbReference>
<organism evidence="4 5">
    <name type="scientific">Saccharomonospora azurea NA-128</name>
    <dbReference type="NCBI Taxonomy" id="882081"/>
    <lineage>
        <taxon>Bacteria</taxon>
        <taxon>Bacillati</taxon>
        <taxon>Actinomycetota</taxon>
        <taxon>Actinomycetes</taxon>
        <taxon>Pseudonocardiales</taxon>
        <taxon>Pseudonocardiaceae</taxon>
        <taxon>Saccharomonospora</taxon>
    </lineage>
</organism>
<dbReference type="EMBL" id="CM001466">
    <property type="protein sequence ID" value="EHY87869.1"/>
    <property type="molecule type" value="Genomic_DNA"/>
</dbReference>
<dbReference type="Gene3D" id="3.30.420.40">
    <property type="match status" value="2"/>
</dbReference>
<dbReference type="SUPFAM" id="SSF46785">
    <property type="entry name" value="Winged helix' DNA-binding domain"/>
    <property type="match status" value="1"/>
</dbReference>
<keyword evidence="4" id="KW-0808">Transferase</keyword>
<dbReference type="PANTHER" id="PTHR18964:SF149">
    <property type="entry name" value="BIFUNCTIONAL UDP-N-ACETYLGLUCOSAMINE 2-EPIMERASE_N-ACETYLMANNOSAMINE KINASE"/>
    <property type="match status" value="1"/>
</dbReference>
<dbReference type="InterPro" id="IPR000600">
    <property type="entry name" value="ROK"/>
</dbReference>
<dbReference type="InterPro" id="IPR000835">
    <property type="entry name" value="HTH_MarR-typ"/>
</dbReference>
<dbReference type="CDD" id="cd24076">
    <property type="entry name" value="ASKHA_ATPase_ROK_BsXylR-like"/>
    <property type="match status" value="1"/>
</dbReference>
<feature type="region of interest" description="Disordered" evidence="2">
    <location>
        <begin position="76"/>
        <end position="96"/>
    </location>
</feature>
<dbReference type="Pfam" id="PF00480">
    <property type="entry name" value="ROK"/>
    <property type="match status" value="1"/>
</dbReference>
<feature type="domain" description="HTH marR-type" evidence="3">
    <location>
        <begin position="34"/>
        <end position="81"/>
    </location>
</feature>
<dbReference type="GO" id="GO:0016301">
    <property type="term" value="F:kinase activity"/>
    <property type="evidence" value="ECO:0007669"/>
    <property type="project" value="UniProtKB-KW"/>
</dbReference>
<dbReference type="InterPro" id="IPR036390">
    <property type="entry name" value="WH_DNA-bd_sf"/>
</dbReference>
<name>H8GDM4_9PSEU</name>
<feature type="region of interest" description="Disordered" evidence="2">
    <location>
        <begin position="413"/>
        <end position="438"/>
    </location>
</feature>
<dbReference type="Proteomes" id="UP000004705">
    <property type="component" value="Chromosome"/>
</dbReference>